<keyword evidence="3" id="KW-0812">Transmembrane</keyword>
<feature type="region of interest" description="Disordered" evidence="2">
    <location>
        <begin position="240"/>
        <end position="265"/>
    </location>
</feature>
<gene>
    <name evidence="4" type="ORF">CROQUDRAFT_708854</name>
</gene>
<keyword evidence="3" id="KW-1133">Transmembrane helix</keyword>
<proteinExistence type="inferred from homology"/>
<dbReference type="Proteomes" id="UP000886653">
    <property type="component" value="Unassembled WGS sequence"/>
</dbReference>
<keyword evidence="5" id="KW-1185">Reference proteome</keyword>
<dbReference type="Pfam" id="PF03398">
    <property type="entry name" value="Ist1"/>
    <property type="match status" value="1"/>
</dbReference>
<evidence type="ECO:0000256" key="2">
    <source>
        <dbReference type="SAM" id="MobiDB-lite"/>
    </source>
</evidence>
<dbReference type="OrthoDB" id="29853at2759"/>
<dbReference type="PANTHER" id="PTHR12161:SF5">
    <property type="entry name" value="IST1 HOMOLOG"/>
    <property type="match status" value="1"/>
</dbReference>
<sequence length="363" mass="40805">MAPFNLARCKVQVKLALQRLRMVVAKMEASAKLSRREIATLIEKGRLETARIRVENIISEDVHIELLEILELYCEMLSARMNLIDLSSRVDPGIAEAVAGVIYAAPRTEVKELHQLREILMNRFGRDYAIQVMENHEGLVPPRVTSKTNLSTPEPELVEMYLNEIAKAYTLPLPFKSSELEPGRPALSNSLLKAENLAALEDDSAKSSGSKSNLKTRRRTVSFKEANEVSTDLAVSKSDPVIKASTPPDREIPKRDMNHSGSSTVRSFSTAHSRASTFADVPEESSPLLGREVSQIGAENHEVEDLIQNTQRYIGSEGEQDVNFDVSHKPQVSYLFGQDFYPAIFAIRLFTLMDFFFFWFLRS</sequence>
<evidence type="ECO:0008006" key="6">
    <source>
        <dbReference type="Google" id="ProtNLM"/>
    </source>
</evidence>
<dbReference type="Gene3D" id="1.20.1260.60">
    <property type="entry name" value="Vacuolar protein sorting-associated protein Ist1"/>
    <property type="match status" value="1"/>
</dbReference>
<feature type="transmembrane region" description="Helical" evidence="3">
    <location>
        <begin position="340"/>
        <end position="361"/>
    </location>
</feature>
<dbReference type="FunFam" id="1.20.1260.60:FF:000002">
    <property type="entry name" value="Vacuolar protein sorting-associated protein IST1"/>
    <property type="match status" value="1"/>
</dbReference>
<accession>A0A9P6NIA2</accession>
<dbReference type="GO" id="GO:0015031">
    <property type="term" value="P:protein transport"/>
    <property type="evidence" value="ECO:0007669"/>
    <property type="project" value="InterPro"/>
</dbReference>
<organism evidence="4 5">
    <name type="scientific">Cronartium quercuum f. sp. fusiforme G11</name>
    <dbReference type="NCBI Taxonomy" id="708437"/>
    <lineage>
        <taxon>Eukaryota</taxon>
        <taxon>Fungi</taxon>
        <taxon>Dikarya</taxon>
        <taxon>Basidiomycota</taxon>
        <taxon>Pucciniomycotina</taxon>
        <taxon>Pucciniomycetes</taxon>
        <taxon>Pucciniales</taxon>
        <taxon>Coleosporiaceae</taxon>
        <taxon>Cronartium</taxon>
    </lineage>
</organism>
<feature type="compositionally biased region" description="Basic and acidic residues" evidence="2">
    <location>
        <begin position="248"/>
        <end position="258"/>
    </location>
</feature>
<dbReference type="EMBL" id="MU167292">
    <property type="protein sequence ID" value="KAG0144619.1"/>
    <property type="molecule type" value="Genomic_DNA"/>
</dbReference>
<evidence type="ECO:0000313" key="4">
    <source>
        <dbReference type="EMBL" id="KAG0144619.1"/>
    </source>
</evidence>
<dbReference type="InterPro" id="IPR042277">
    <property type="entry name" value="IST1-like"/>
</dbReference>
<dbReference type="PANTHER" id="PTHR12161">
    <property type="entry name" value="IST1 FAMILY MEMBER"/>
    <property type="match status" value="1"/>
</dbReference>
<evidence type="ECO:0000256" key="1">
    <source>
        <dbReference type="ARBA" id="ARBA00005536"/>
    </source>
</evidence>
<comment type="caution">
    <text evidence="4">The sequence shown here is derived from an EMBL/GenBank/DDBJ whole genome shotgun (WGS) entry which is preliminary data.</text>
</comment>
<name>A0A9P6NIA2_9BASI</name>
<evidence type="ECO:0000313" key="5">
    <source>
        <dbReference type="Proteomes" id="UP000886653"/>
    </source>
</evidence>
<dbReference type="AlphaFoldDB" id="A0A9P6NIA2"/>
<evidence type="ECO:0000256" key="3">
    <source>
        <dbReference type="SAM" id="Phobius"/>
    </source>
</evidence>
<dbReference type="InterPro" id="IPR005061">
    <property type="entry name" value="Ist1"/>
</dbReference>
<keyword evidence="3" id="KW-0472">Membrane</keyword>
<comment type="similarity">
    <text evidence="1">Belongs to the IST1 family.</text>
</comment>
<protein>
    <recommendedName>
        <fullName evidence="6">IST1-like protein</fullName>
    </recommendedName>
</protein>
<reference evidence="4" key="1">
    <citation type="submission" date="2013-11" db="EMBL/GenBank/DDBJ databases">
        <title>Genome sequence of the fusiform rust pathogen reveals effectors for host alternation and coevolution with pine.</title>
        <authorList>
            <consortium name="DOE Joint Genome Institute"/>
            <person name="Smith K."/>
            <person name="Pendleton A."/>
            <person name="Kubisiak T."/>
            <person name="Anderson C."/>
            <person name="Salamov A."/>
            <person name="Aerts A."/>
            <person name="Riley R."/>
            <person name="Clum A."/>
            <person name="Lindquist E."/>
            <person name="Ence D."/>
            <person name="Campbell M."/>
            <person name="Kronenberg Z."/>
            <person name="Feau N."/>
            <person name="Dhillon B."/>
            <person name="Hamelin R."/>
            <person name="Burleigh J."/>
            <person name="Smith J."/>
            <person name="Yandell M."/>
            <person name="Nelson C."/>
            <person name="Grigoriev I."/>
            <person name="Davis J."/>
        </authorList>
    </citation>
    <scope>NUCLEOTIDE SEQUENCE</scope>
    <source>
        <strain evidence="4">G11</strain>
    </source>
</reference>